<dbReference type="GO" id="GO:0005737">
    <property type="term" value="C:cytoplasm"/>
    <property type="evidence" value="ECO:0007669"/>
    <property type="project" value="TreeGrafter"/>
</dbReference>
<sequence>MTLPSFVPKYYDGDHKKMLEILIGCKKTGCIFLVGGRNVDGAFKVLEDFDIPEELRDMFISIPADKFRVDISSTDLRKSFGM</sequence>
<dbReference type="GO" id="GO:0016887">
    <property type="term" value="F:ATP hydrolysis activity"/>
    <property type="evidence" value="ECO:0007669"/>
    <property type="project" value="TreeGrafter"/>
</dbReference>
<gene>
    <name evidence="1" type="ORF">CFP56_002031</name>
</gene>
<proteinExistence type="predicted"/>
<dbReference type="EMBL" id="PKMF04001033">
    <property type="protein sequence ID" value="KAK7815089.1"/>
    <property type="molecule type" value="Genomic_DNA"/>
</dbReference>
<evidence type="ECO:0000313" key="2">
    <source>
        <dbReference type="Proteomes" id="UP000237347"/>
    </source>
</evidence>
<dbReference type="PANTHER" id="PTHR31285:SF0">
    <property type="entry name" value="NICOTINAMIDE MONONUCLEOTIDE ADENYLYLTRANSFERASE"/>
    <property type="match status" value="1"/>
</dbReference>
<keyword evidence="2" id="KW-1185">Reference proteome</keyword>
<evidence type="ECO:0000313" key="1">
    <source>
        <dbReference type="EMBL" id="KAK7815089.1"/>
    </source>
</evidence>
<dbReference type="AlphaFoldDB" id="A0AAW0IKP3"/>
<dbReference type="PANTHER" id="PTHR31285">
    <property type="entry name" value="NICOTINAMIDE MONONUCLEOTIDE ADENYLYLTRANSFERASE"/>
    <property type="match status" value="1"/>
</dbReference>
<comment type="caution">
    <text evidence="1">The sequence shown here is derived from an EMBL/GenBank/DDBJ whole genome shotgun (WGS) entry which is preliminary data.</text>
</comment>
<organism evidence="1 2">
    <name type="scientific">Quercus suber</name>
    <name type="common">Cork oak</name>
    <dbReference type="NCBI Taxonomy" id="58331"/>
    <lineage>
        <taxon>Eukaryota</taxon>
        <taxon>Viridiplantae</taxon>
        <taxon>Streptophyta</taxon>
        <taxon>Embryophyta</taxon>
        <taxon>Tracheophyta</taxon>
        <taxon>Spermatophyta</taxon>
        <taxon>Magnoliopsida</taxon>
        <taxon>eudicotyledons</taxon>
        <taxon>Gunneridae</taxon>
        <taxon>Pentapetalae</taxon>
        <taxon>rosids</taxon>
        <taxon>fabids</taxon>
        <taxon>Fagales</taxon>
        <taxon>Fagaceae</taxon>
        <taxon>Quercus</taxon>
    </lineage>
</organism>
<name>A0AAW0IKP3_QUESU</name>
<dbReference type="GO" id="GO:0005634">
    <property type="term" value="C:nucleus"/>
    <property type="evidence" value="ECO:0007669"/>
    <property type="project" value="TreeGrafter"/>
</dbReference>
<protein>
    <submittedName>
        <fullName evidence="1">Uncharacterized protein</fullName>
    </submittedName>
</protein>
<reference evidence="1 2" key="1">
    <citation type="journal article" date="2018" name="Sci. Data">
        <title>The draft genome sequence of cork oak.</title>
        <authorList>
            <person name="Ramos A.M."/>
            <person name="Usie A."/>
            <person name="Barbosa P."/>
            <person name="Barros P.M."/>
            <person name="Capote T."/>
            <person name="Chaves I."/>
            <person name="Simoes F."/>
            <person name="Abreu I."/>
            <person name="Carrasquinho I."/>
            <person name="Faro C."/>
            <person name="Guimaraes J.B."/>
            <person name="Mendonca D."/>
            <person name="Nobrega F."/>
            <person name="Rodrigues L."/>
            <person name="Saibo N.J.M."/>
            <person name="Varela M.C."/>
            <person name="Egas C."/>
            <person name="Matos J."/>
            <person name="Miguel C.M."/>
            <person name="Oliveira M.M."/>
            <person name="Ricardo C.P."/>
            <person name="Goncalves S."/>
        </authorList>
    </citation>
    <scope>NUCLEOTIDE SEQUENCE [LARGE SCALE GENOMIC DNA]</scope>
    <source>
        <strain evidence="2">cv. HL8</strain>
    </source>
</reference>
<dbReference type="GO" id="GO:0000309">
    <property type="term" value="F:nicotinamide-nucleotide adenylyltransferase activity"/>
    <property type="evidence" value="ECO:0007669"/>
    <property type="project" value="TreeGrafter"/>
</dbReference>
<accession>A0AAW0IKP3</accession>
<dbReference type="Proteomes" id="UP000237347">
    <property type="component" value="Unassembled WGS sequence"/>
</dbReference>